<reference evidence="2 3" key="1">
    <citation type="submission" date="2019-12" db="EMBL/GenBank/DDBJ databases">
        <title>Neisseriaceae gen. nov. sp. Genome sequencing and assembly.</title>
        <authorList>
            <person name="Liu Z."/>
            <person name="Li A."/>
        </authorList>
    </citation>
    <scope>NUCLEOTIDE SEQUENCE [LARGE SCALE GENOMIC DNA]</scope>
    <source>
        <strain evidence="2 3">B2N2-7</strain>
    </source>
</reference>
<evidence type="ECO:0000313" key="3">
    <source>
        <dbReference type="Proteomes" id="UP000467214"/>
    </source>
</evidence>
<keyword evidence="1" id="KW-1133">Transmembrane helix</keyword>
<keyword evidence="1" id="KW-0812">Transmembrane</keyword>
<proteinExistence type="predicted"/>
<dbReference type="Proteomes" id="UP000467214">
    <property type="component" value="Unassembled WGS sequence"/>
</dbReference>
<keyword evidence="3" id="KW-1185">Reference proteome</keyword>
<name>A0A845BNB8_9NEIS</name>
<organism evidence="2 3">
    <name type="scientific">Craterilacuibacter sinensis</name>
    <dbReference type="NCBI Taxonomy" id="2686017"/>
    <lineage>
        <taxon>Bacteria</taxon>
        <taxon>Pseudomonadati</taxon>
        <taxon>Pseudomonadota</taxon>
        <taxon>Betaproteobacteria</taxon>
        <taxon>Neisseriales</taxon>
        <taxon>Neisseriaceae</taxon>
        <taxon>Craterilacuibacter</taxon>
    </lineage>
</organism>
<feature type="transmembrane region" description="Helical" evidence="1">
    <location>
        <begin position="12"/>
        <end position="35"/>
    </location>
</feature>
<sequence>MQIFSELFLSQAGLMSITAIVAALAKFGWLIAYFIRQARADEKSAASRLVKPI</sequence>
<evidence type="ECO:0000256" key="1">
    <source>
        <dbReference type="SAM" id="Phobius"/>
    </source>
</evidence>
<comment type="caution">
    <text evidence="2">The sequence shown here is derived from an EMBL/GenBank/DDBJ whole genome shotgun (WGS) entry which is preliminary data.</text>
</comment>
<evidence type="ECO:0000313" key="2">
    <source>
        <dbReference type="EMBL" id="MXR35796.1"/>
    </source>
</evidence>
<protein>
    <submittedName>
        <fullName evidence="2">Uncharacterized protein</fullName>
    </submittedName>
</protein>
<gene>
    <name evidence="2" type="ORF">GQF02_02250</name>
</gene>
<dbReference type="EMBL" id="WSSB01000001">
    <property type="protein sequence ID" value="MXR35796.1"/>
    <property type="molecule type" value="Genomic_DNA"/>
</dbReference>
<dbReference type="AlphaFoldDB" id="A0A845BNB8"/>
<dbReference type="RefSeq" id="WP_160794501.1">
    <property type="nucleotide sequence ID" value="NZ_WSSB01000001.1"/>
</dbReference>
<keyword evidence="1" id="KW-0472">Membrane</keyword>
<accession>A0A845BNB8</accession>